<evidence type="ECO:0000256" key="1">
    <source>
        <dbReference type="ARBA" id="ARBA00004196"/>
    </source>
</evidence>
<evidence type="ECO:0000313" key="3">
    <source>
        <dbReference type="Proteomes" id="UP000746471"/>
    </source>
</evidence>
<organism evidence="2 3">
    <name type="scientific">Fusibacter paucivorans</name>
    <dbReference type="NCBI Taxonomy" id="76009"/>
    <lineage>
        <taxon>Bacteria</taxon>
        <taxon>Bacillati</taxon>
        <taxon>Bacillota</taxon>
        <taxon>Clostridia</taxon>
        <taxon>Eubacteriales</taxon>
        <taxon>Eubacteriales Family XII. Incertae Sedis</taxon>
        <taxon>Fusibacter</taxon>
    </lineage>
</organism>
<dbReference type="Gene3D" id="2.60.40.4270">
    <property type="entry name" value="Listeria-Bacteroides repeat domain"/>
    <property type="match status" value="16"/>
</dbReference>
<dbReference type="InterPro" id="IPR042229">
    <property type="entry name" value="Listeria/Bacterioides_rpt_sf"/>
</dbReference>
<sequence length="1209" mass="131025">MKKLGKVLIILALISVGLVIQLAFTEALPDGVQTFNDATVKDDGSIDSGDRYFNLSASRAGLNADQYGAFISSSENITETVYFDMVAQNGLDNFQLAHIYMGDYDDSNNGSYYDVTVTGYLDGVQVFQTTPYTKLNEANEVDLNIDYSVAANQPIDKFRITYTIQADTDTNHNNFNILNFTIGESSAVPPTLYTVTFKDYEGSVLKTESVYGGNDATAPANPTRTGYDFAGWDTAFTNVASDLTVTATYTISTYTVTFKDHDGTTLKTDTVNHGTSATPPDSDPTRTGYAFTGWDVAYDNITSDLTVTAQYSINSYTVTFKDHDGTTLKTESVNYGAAATAPTPSPTRTGYTFTSWDVAYDNITAALTVTAQYSINSYTVTFKDHDGTTLKAETVNYGSAATAPTDPTRENYIFSGWDTVFTNITANLTVSATYTSNTHTVTFKDYEGTTLKTETVNNGAAATAPTDPTRLGYTFTGWDVAYNNVTTDLTVTAQYTINTYNVVFKDYEGTELKTETVNYGAAATAPADPGRTGYTFTGWDVAYNNITSALTVTAQYSINSYNVIFKDYEGTELKTESVNYGAAATAPADPTRTGYTFTGWDVAYNNITSALTVTAEYTINSYTVTFKDHDGTMLKNESVNYGSAATAPADPSRTGYTFTGWDVAYNNITSALTVTAEYTINSYNVVFKDHDGTELKTESVNYGSAATAPSDPTRTGYTFIGWDVAYNNITSALTVTAQYSINSYNVVFKDYEGTELKTESVNYGSAATAPADPSRTGYTFTGWDVAYNNITSALTVTAQYTINSYNVVFKDYEGTELKTESVNYGSAATAPSDPTRTGYTFTGWDVAYNNITSALTVTAQYSINSYNVVFNDHDGTALKTESVNYGSAATAPVDPTRTGYTFTGWDVAYNNITSALTVTAQYTINSYNVVFKDYEGTVLKTESVNYGSAATAPSEPTRTGYTFTGWDVAYNNITSALTVTAQYSINSYNVVFKDHDGTELKIESVNYGSAATAPTDPSRTGYTFTGWDVAYNNITSAVTVTAQYNINSYNVVFNDHDGTALKTETVNYGSAATAPVDPSRTGYTFTGWDVAYTNITSALTVIAQYTINSYNVVFKDYEGTELKTESVNYSSAATAPSDLTRTGYTFTGWDVAYDNITSALTVTAQYNINSYNVVFKDHDGTELKTESVNYGSAATAPADPTWTGHTFTG</sequence>
<comment type="subcellular location">
    <subcellularLocation>
        <location evidence="1">Cell envelope</location>
    </subcellularLocation>
</comment>
<dbReference type="Proteomes" id="UP000746471">
    <property type="component" value="Unassembled WGS sequence"/>
</dbReference>
<keyword evidence="3" id="KW-1185">Reference proteome</keyword>
<dbReference type="RefSeq" id="WP_213237948.1">
    <property type="nucleotide sequence ID" value="NZ_JAHBCL010000031.1"/>
</dbReference>
<reference evidence="2 3" key="1">
    <citation type="submission" date="2021-05" db="EMBL/GenBank/DDBJ databases">
        <title>Fusibacter ferrireducens sp. nov., an anaerobic, sulfur- and Fe-reducing bacterium isolated from the mangrove sediment.</title>
        <authorList>
            <person name="Qiu D."/>
        </authorList>
    </citation>
    <scope>NUCLEOTIDE SEQUENCE [LARGE SCALE GENOMIC DNA]</scope>
    <source>
        <strain evidence="2 3">DSM 12116</strain>
    </source>
</reference>
<dbReference type="EMBL" id="JAHBCL010000031">
    <property type="protein sequence ID" value="MBS7528086.1"/>
    <property type="molecule type" value="Genomic_DNA"/>
</dbReference>
<evidence type="ECO:0000313" key="2">
    <source>
        <dbReference type="EMBL" id="MBS7528086.1"/>
    </source>
</evidence>
<comment type="caution">
    <text evidence="2">The sequence shown here is derived from an EMBL/GenBank/DDBJ whole genome shotgun (WGS) entry which is preliminary data.</text>
</comment>
<gene>
    <name evidence="2" type="ORF">KHM83_15475</name>
</gene>
<name>A0ABS5PSM8_9FIRM</name>
<dbReference type="InterPro" id="IPR013378">
    <property type="entry name" value="InlB-like_B-rpt"/>
</dbReference>
<dbReference type="Pfam" id="PF09479">
    <property type="entry name" value="Flg_new"/>
    <property type="match status" value="17"/>
</dbReference>
<protein>
    <submittedName>
        <fullName evidence="2">InlB B-repeat-containing protein</fullName>
    </submittedName>
</protein>
<accession>A0ABS5PSM8</accession>
<proteinExistence type="predicted"/>
<feature type="non-terminal residue" evidence="2">
    <location>
        <position position="1209"/>
    </location>
</feature>